<reference evidence="1" key="1">
    <citation type="submission" date="2012-09" db="EMBL/GenBank/DDBJ databases">
        <authorList>
            <person name="Martin A.A."/>
        </authorList>
    </citation>
    <scope>NUCLEOTIDE SEQUENCE</scope>
</reference>
<name>A0A0K0DA56_ANGCA</name>
<dbReference type="WBParaSite" id="ACAC_0000710601-mRNA-1">
    <property type="protein sequence ID" value="ACAC_0000710601-mRNA-1"/>
    <property type="gene ID" value="ACAC_0000710601"/>
</dbReference>
<proteinExistence type="predicted"/>
<evidence type="ECO:0000313" key="1">
    <source>
        <dbReference type="Proteomes" id="UP000035642"/>
    </source>
</evidence>
<dbReference type="STRING" id="6313.A0A0K0DA56"/>
<protein>
    <submittedName>
        <fullName evidence="2">Uncharacterized protein</fullName>
    </submittedName>
</protein>
<accession>A0A0K0DA56</accession>
<sequence length="145" mass="16357">MPVILLGSIAAKSLRVLDRIIKNTGIVSLIVERPVERPAVELMESALTASLQQPPSVTMPSDVKSIVRRQSMKISNTADEIQPVKVLKRQDDVPKYYPHVQIEDHMNNEFLIGMNKEKATRLHKAEILEGTAEEKESFKTKQKNL</sequence>
<dbReference type="AlphaFoldDB" id="A0A0K0DA56"/>
<dbReference type="Proteomes" id="UP000035642">
    <property type="component" value="Unassembled WGS sequence"/>
</dbReference>
<organism evidence="1 2">
    <name type="scientific">Angiostrongylus cantonensis</name>
    <name type="common">Rat lungworm</name>
    <dbReference type="NCBI Taxonomy" id="6313"/>
    <lineage>
        <taxon>Eukaryota</taxon>
        <taxon>Metazoa</taxon>
        <taxon>Ecdysozoa</taxon>
        <taxon>Nematoda</taxon>
        <taxon>Chromadorea</taxon>
        <taxon>Rhabditida</taxon>
        <taxon>Rhabditina</taxon>
        <taxon>Rhabditomorpha</taxon>
        <taxon>Strongyloidea</taxon>
        <taxon>Metastrongylidae</taxon>
        <taxon>Angiostrongylus</taxon>
    </lineage>
</organism>
<reference evidence="2" key="2">
    <citation type="submission" date="2017-02" db="UniProtKB">
        <authorList>
            <consortium name="WormBaseParasite"/>
        </authorList>
    </citation>
    <scope>IDENTIFICATION</scope>
</reference>
<evidence type="ECO:0000313" key="2">
    <source>
        <dbReference type="WBParaSite" id="ACAC_0000710601-mRNA-1"/>
    </source>
</evidence>
<keyword evidence="1" id="KW-1185">Reference proteome</keyword>